<reference evidence="1" key="1">
    <citation type="submission" date="2018-05" db="EMBL/GenBank/DDBJ databases">
        <authorList>
            <person name="Lanie J.A."/>
            <person name="Ng W.-L."/>
            <person name="Kazmierczak K.M."/>
            <person name="Andrzejewski T.M."/>
            <person name="Davidsen T.M."/>
            <person name="Wayne K.J."/>
            <person name="Tettelin H."/>
            <person name="Glass J.I."/>
            <person name="Rusch D."/>
            <person name="Podicherti R."/>
            <person name="Tsui H.-C.T."/>
            <person name="Winkler M.E."/>
        </authorList>
    </citation>
    <scope>NUCLEOTIDE SEQUENCE</scope>
</reference>
<protein>
    <recommendedName>
        <fullName evidence="2">Bacterial surface antigen (D15) domain-containing protein</fullName>
    </recommendedName>
</protein>
<dbReference type="EMBL" id="UINC01075919">
    <property type="protein sequence ID" value="SVC14574.1"/>
    <property type="molecule type" value="Genomic_DNA"/>
</dbReference>
<proteinExistence type="predicted"/>
<organism evidence="1">
    <name type="scientific">marine metagenome</name>
    <dbReference type="NCBI Taxonomy" id="408172"/>
    <lineage>
        <taxon>unclassified sequences</taxon>
        <taxon>metagenomes</taxon>
        <taxon>ecological metagenomes</taxon>
    </lineage>
</organism>
<accession>A0A382JQ10</accession>
<gene>
    <name evidence="1" type="ORF">METZ01_LOCUS267428</name>
</gene>
<sequence>NPQHGNGVDITLEYSNSGLYGDFDYSRITTDTFINFLPHRKSPVVIFGRIKSVSMLGDKPPPQDMPAITDDTPIYLSGNNILGTDEVVHLRGWDNWRMGDRLIFGTVEPRIRINKIVLASFIDYGNAWYENSDIDSWIVTAGLELRINLFGFVLAYGTAQEIEGWKNDTVSTNYFRLSLVNPF</sequence>
<name>A0A382JQ10_9ZZZZ</name>
<evidence type="ECO:0008006" key="2">
    <source>
        <dbReference type="Google" id="ProtNLM"/>
    </source>
</evidence>
<feature type="non-terminal residue" evidence="1">
    <location>
        <position position="1"/>
    </location>
</feature>
<dbReference type="AlphaFoldDB" id="A0A382JQ10"/>
<evidence type="ECO:0000313" key="1">
    <source>
        <dbReference type="EMBL" id="SVC14574.1"/>
    </source>
</evidence>
<dbReference type="Gene3D" id="2.40.160.50">
    <property type="entry name" value="membrane protein fhac: a member of the omp85/tpsb transporter family"/>
    <property type="match status" value="1"/>
</dbReference>